<dbReference type="GO" id="GO:0016829">
    <property type="term" value="F:lyase activity"/>
    <property type="evidence" value="ECO:0007669"/>
    <property type="project" value="UniProtKB-KW"/>
</dbReference>
<evidence type="ECO:0000313" key="6">
    <source>
        <dbReference type="EMBL" id="OGC39903.1"/>
    </source>
</evidence>
<evidence type="ECO:0000256" key="4">
    <source>
        <dbReference type="ARBA" id="ARBA00023239"/>
    </source>
</evidence>
<name>A0A1F4U6I0_UNCSA</name>
<comment type="caution">
    <text evidence="6">The sequence shown here is derived from an EMBL/GenBank/DDBJ whole genome shotgun (WGS) entry which is preliminary data.</text>
</comment>
<evidence type="ECO:0000256" key="1">
    <source>
        <dbReference type="ARBA" id="ARBA00004761"/>
    </source>
</evidence>
<dbReference type="PANTHER" id="PTHR30246:SF1">
    <property type="entry name" value="2-DEHYDRO-3-DEOXY-6-PHOSPHOGALACTONATE ALDOLASE-RELATED"/>
    <property type="match status" value="1"/>
</dbReference>
<sequence length="188" mass="20171">MIIGIIRGANTDNIEKIVEAGFGGGLDKIEIALNSTDALEQIELVSKKHKIGAGTVLNLEDCKKALKAGAKFIVSPIADPETIKYCVKNKIEVYPCGVTPNEVYTAWKLGATMVKIFPVKNFGGPSYIKELKGPFNDVKLLACGGVRPDNIKEYFEAGADAVAVGGTIFSSMDPEKIKKEAKEFSSST</sequence>
<comment type="pathway">
    <text evidence="1">Carbohydrate acid metabolism.</text>
</comment>
<dbReference type="AlphaFoldDB" id="A0A1F4U6I0"/>
<organism evidence="6 7">
    <name type="scientific">candidate division WOR-1 bacterium RIFOXYC2_FULL_46_14</name>
    <dbReference type="NCBI Taxonomy" id="1802587"/>
    <lineage>
        <taxon>Bacteria</taxon>
        <taxon>Bacillati</taxon>
        <taxon>Saganbacteria</taxon>
    </lineage>
</organism>
<evidence type="ECO:0000313" key="7">
    <source>
        <dbReference type="Proteomes" id="UP000179242"/>
    </source>
</evidence>
<keyword evidence="4" id="KW-0456">Lyase</keyword>
<evidence type="ECO:0000256" key="2">
    <source>
        <dbReference type="ARBA" id="ARBA00006906"/>
    </source>
</evidence>
<accession>A0A1F4U6I0</accession>
<dbReference type="InterPro" id="IPR000887">
    <property type="entry name" value="Aldlse_KDPG_KHG"/>
</dbReference>
<proteinExistence type="inferred from homology"/>
<gene>
    <name evidence="6" type="ORF">A2438_05260</name>
</gene>
<dbReference type="Pfam" id="PF01081">
    <property type="entry name" value="Aldolase"/>
    <property type="match status" value="1"/>
</dbReference>
<reference evidence="6 7" key="1">
    <citation type="journal article" date="2016" name="Nat. Commun.">
        <title>Thousands of microbial genomes shed light on interconnected biogeochemical processes in an aquifer system.</title>
        <authorList>
            <person name="Anantharaman K."/>
            <person name="Brown C.T."/>
            <person name="Hug L.A."/>
            <person name="Sharon I."/>
            <person name="Castelle C.J."/>
            <person name="Probst A.J."/>
            <person name="Thomas B.C."/>
            <person name="Singh A."/>
            <person name="Wilkins M.J."/>
            <person name="Karaoz U."/>
            <person name="Brodie E.L."/>
            <person name="Williams K.H."/>
            <person name="Hubbard S.S."/>
            <person name="Banfield J.F."/>
        </authorList>
    </citation>
    <scope>NUCLEOTIDE SEQUENCE [LARGE SCALE GENOMIC DNA]</scope>
</reference>
<evidence type="ECO:0000256" key="3">
    <source>
        <dbReference type="ARBA" id="ARBA00011233"/>
    </source>
</evidence>
<dbReference type="Gene3D" id="3.20.20.70">
    <property type="entry name" value="Aldolase class I"/>
    <property type="match status" value="1"/>
</dbReference>
<dbReference type="CDD" id="cd00452">
    <property type="entry name" value="KDPG_aldolase"/>
    <property type="match status" value="1"/>
</dbReference>
<dbReference type="PANTHER" id="PTHR30246">
    <property type="entry name" value="2-KETO-3-DEOXY-6-PHOSPHOGLUCONATE ALDOLASE"/>
    <property type="match status" value="1"/>
</dbReference>
<evidence type="ECO:0008006" key="8">
    <source>
        <dbReference type="Google" id="ProtNLM"/>
    </source>
</evidence>
<dbReference type="SUPFAM" id="SSF51569">
    <property type="entry name" value="Aldolase"/>
    <property type="match status" value="1"/>
</dbReference>
<protein>
    <recommendedName>
        <fullName evidence="8">2-dehydro-3-deoxyphosphogluconate aldolase</fullName>
    </recommendedName>
</protein>
<dbReference type="InterPro" id="IPR013785">
    <property type="entry name" value="Aldolase_TIM"/>
</dbReference>
<comment type="similarity">
    <text evidence="2">Belongs to the KHG/KDPG aldolase family.</text>
</comment>
<dbReference type="Proteomes" id="UP000179242">
    <property type="component" value="Unassembled WGS sequence"/>
</dbReference>
<keyword evidence="5" id="KW-0119">Carbohydrate metabolism</keyword>
<dbReference type="EMBL" id="MEUJ01000005">
    <property type="protein sequence ID" value="OGC39903.1"/>
    <property type="molecule type" value="Genomic_DNA"/>
</dbReference>
<evidence type="ECO:0000256" key="5">
    <source>
        <dbReference type="ARBA" id="ARBA00023277"/>
    </source>
</evidence>
<comment type="subunit">
    <text evidence="3">Homotrimer.</text>
</comment>